<evidence type="ECO:0000256" key="2">
    <source>
        <dbReference type="ARBA" id="ARBA00022649"/>
    </source>
</evidence>
<evidence type="ECO:0000259" key="10">
    <source>
        <dbReference type="Pfam" id="PF01909"/>
    </source>
</evidence>
<evidence type="ECO:0000256" key="8">
    <source>
        <dbReference type="ARBA" id="ARBA00022842"/>
    </source>
</evidence>
<evidence type="ECO:0000256" key="3">
    <source>
        <dbReference type="ARBA" id="ARBA00022679"/>
    </source>
</evidence>
<keyword evidence="3" id="KW-0808">Transferase</keyword>
<feature type="domain" description="Polymerase nucleotidyl transferase" evidence="10">
    <location>
        <begin position="23"/>
        <end position="105"/>
    </location>
</feature>
<evidence type="ECO:0000256" key="1">
    <source>
        <dbReference type="ARBA" id="ARBA00001946"/>
    </source>
</evidence>
<dbReference type="PANTHER" id="PTHR33571:SF14">
    <property type="entry name" value="PROTEIN ADENYLYLTRANSFERASE MJ0435-RELATED"/>
    <property type="match status" value="1"/>
</dbReference>
<keyword evidence="2" id="KW-1277">Toxin-antitoxin system</keyword>
<dbReference type="InterPro" id="IPR002934">
    <property type="entry name" value="Polymerase_NTP_transf_dom"/>
</dbReference>
<evidence type="ECO:0000256" key="9">
    <source>
        <dbReference type="ARBA" id="ARBA00038276"/>
    </source>
</evidence>
<dbReference type="SUPFAM" id="SSF81301">
    <property type="entry name" value="Nucleotidyltransferase"/>
    <property type="match status" value="1"/>
</dbReference>
<dbReference type="EMBL" id="JAIHOM010000078">
    <property type="protein sequence ID" value="MCW6037580.1"/>
    <property type="molecule type" value="Genomic_DNA"/>
</dbReference>
<protein>
    <submittedName>
        <fullName evidence="11">Nucleotidyltransferase family protein</fullName>
    </submittedName>
</protein>
<dbReference type="PANTHER" id="PTHR33571">
    <property type="entry name" value="SSL8005 PROTEIN"/>
    <property type="match status" value="1"/>
</dbReference>
<evidence type="ECO:0000256" key="5">
    <source>
        <dbReference type="ARBA" id="ARBA00022723"/>
    </source>
</evidence>
<evidence type="ECO:0000256" key="6">
    <source>
        <dbReference type="ARBA" id="ARBA00022741"/>
    </source>
</evidence>
<evidence type="ECO:0000313" key="11">
    <source>
        <dbReference type="EMBL" id="MCW6037580.1"/>
    </source>
</evidence>
<dbReference type="Proteomes" id="UP001526426">
    <property type="component" value="Unassembled WGS sequence"/>
</dbReference>
<evidence type="ECO:0000313" key="12">
    <source>
        <dbReference type="Proteomes" id="UP001526426"/>
    </source>
</evidence>
<dbReference type="Gene3D" id="3.30.460.10">
    <property type="entry name" value="Beta Polymerase, domain 2"/>
    <property type="match status" value="1"/>
</dbReference>
<organism evidence="11 12">
    <name type="scientific">Spirulina subsalsa FACHB-351</name>
    <dbReference type="NCBI Taxonomy" id="234711"/>
    <lineage>
        <taxon>Bacteria</taxon>
        <taxon>Bacillati</taxon>
        <taxon>Cyanobacteriota</taxon>
        <taxon>Cyanophyceae</taxon>
        <taxon>Spirulinales</taxon>
        <taxon>Spirulinaceae</taxon>
        <taxon>Spirulina</taxon>
    </lineage>
</organism>
<dbReference type="CDD" id="cd05403">
    <property type="entry name" value="NT_KNTase_like"/>
    <property type="match status" value="1"/>
</dbReference>
<keyword evidence="6" id="KW-0547">Nucleotide-binding</keyword>
<keyword evidence="7" id="KW-0067">ATP-binding</keyword>
<keyword evidence="8" id="KW-0460">Magnesium</keyword>
<dbReference type="Pfam" id="PF01909">
    <property type="entry name" value="NTP_transf_2"/>
    <property type="match status" value="1"/>
</dbReference>
<keyword evidence="12" id="KW-1185">Reference proteome</keyword>
<keyword evidence="4" id="KW-0548">Nucleotidyltransferase</keyword>
<reference evidence="11 12" key="1">
    <citation type="submission" date="2021-08" db="EMBL/GenBank/DDBJ databases">
        <title>Draft genome sequence of Spirulina subsalsa with high tolerance to salinity and hype-accumulation of phycocyanin.</title>
        <authorList>
            <person name="Pei H."/>
            <person name="Jiang L."/>
        </authorList>
    </citation>
    <scope>NUCLEOTIDE SEQUENCE [LARGE SCALE GENOMIC DNA]</scope>
    <source>
        <strain evidence="11 12">FACHB-351</strain>
    </source>
</reference>
<evidence type="ECO:0000256" key="7">
    <source>
        <dbReference type="ARBA" id="ARBA00022840"/>
    </source>
</evidence>
<evidence type="ECO:0000256" key="4">
    <source>
        <dbReference type="ARBA" id="ARBA00022695"/>
    </source>
</evidence>
<name>A0ABT3L7V8_9CYAN</name>
<gene>
    <name evidence="11" type="ORF">K4A83_15035</name>
</gene>
<proteinExistence type="inferred from homology"/>
<comment type="similarity">
    <text evidence="9">Belongs to the MntA antitoxin family.</text>
</comment>
<dbReference type="InterPro" id="IPR043519">
    <property type="entry name" value="NT_sf"/>
</dbReference>
<comment type="caution">
    <text evidence="11">The sequence shown here is derived from an EMBL/GenBank/DDBJ whole genome shotgun (WGS) entry which is preliminary data.</text>
</comment>
<accession>A0ABT3L7V8</accession>
<keyword evidence="5" id="KW-0479">Metal-binding</keyword>
<sequence length="106" mass="12445">MTTNIQSNDCNLVNICSVLKQNLRQIKLRYGVKSLGVFGSFVREEATEHSDLDILVEFEDVPTFRKYMDLKFFLEDLFSRRVDLVIQSDIKPQIREQILREVVYVS</sequence>
<comment type="cofactor">
    <cofactor evidence="1">
        <name>Mg(2+)</name>
        <dbReference type="ChEBI" id="CHEBI:18420"/>
    </cofactor>
</comment>
<dbReference type="InterPro" id="IPR052038">
    <property type="entry name" value="Type-VII_TA_antitoxin"/>
</dbReference>